<dbReference type="Proteomes" id="UP000824175">
    <property type="component" value="Unassembled WGS sequence"/>
</dbReference>
<proteinExistence type="predicted"/>
<sequence>MLVKLDHVKKHYATFDLDCTMELAEGCITGVIGRNGAGKTTTFKLILDLIHPDAGEITVLDEPVSKLNTKKREQIGVVLSDSGFSESLHLEAIARILKPMYHTFDPADFKKQAQAAGLPLRQPLSQFSNGMKAKAKLLMALSHHPRLLILDEPTAGLDVVARDEVLDMLRAFMENEQAGILISSHISSDLEGLCDDIYLIDQGKVKLHESNETILSEYGLIKVNASQYEKLDKDYLLAVEKEGYGYACLTNQRAYYQENYPGIVVEKANLDRVLTIMSRGESK</sequence>
<dbReference type="CDD" id="cd03230">
    <property type="entry name" value="ABC_DR_subfamily_A"/>
    <property type="match status" value="1"/>
</dbReference>
<evidence type="ECO:0000259" key="4">
    <source>
        <dbReference type="PROSITE" id="PS50893"/>
    </source>
</evidence>
<comment type="caution">
    <text evidence="5">The sequence shown here is derived from an EMBL/GenBank/DDBJ whole genome shotgun (WGS) entry which is preliminary data.</text>
</comment>
<dbReference type="Pfam" id="PF00005">
    <property type="entry name" value="ABC_tran"/>
    <property type="match status" value="1"/>
</dbReference>
<dbReference type="SMART" id="SM00382">
    <property type="entry name" value="AAA"/>
    <property type="match status" value="1"/>
</dbReference>
<keyword evidence="1" id="KW-0813">Transport</keyword>
<name>A0A9D1HNG6_9FIRM</name>
<organism evidence="5 6">
    <name type="scientific">Candidatus Fimiplasma intestinipullorum</name>
    <dbReference type="NCBI Taxonomy" id="2840825"/>
    <lineage>
        <taxon>Bacteria</taxon>
        <taxon>Bacillati</taxon>
        <taxon>Bacillota</taxon>
        <taxon>Clostridia</taxon>
        <taxon>Eubacteriales</taxon>
        <taxon>Candidatus Fimiplasma</taxon>
    </lineage>
</organism>
<reference evidence="5" key="1">
    <citation type="submission" date="2020-10" db="EMBL/GenBank/DDBJ databases">
        <authorList>
            <person name="Gilroy R."/>
        </authorList>
    </citation>
    <scope>NUCLEOTIDE SEQUENCE</scope>
    <source>
        <strain evidence="5">CHK195-11698</strain>
    </source>
</reference>
<keyword evidence="3 5" id="KW-0067">ATP-binding</keyword>
<dbReference type="GO" id="GO:0016887">
    <property type="term" value="F:ATP hydrolysis activity"/>
    <property type="evidence" value="ECO:0007669"/>
    <property type="project" value="InterPro"/>
</dbReference>
<dbReference type="InterPro" id="IPR051782">
    <property type="entry name" value="ABC_Transporter_VariousFunc"/>
</dbReference>
<dbReference type="InterPro" id="IPR027417">
    <property type="entry name" value="P-loop_NTPase"/>
</dbReference>
<dbReference type="AlphaFoldDB" id="A0A9D1HNG6"/>
<dbReference type="InterPro" id="IPR003439">
    <property type="entry name" value="ABC_transporter-like_ATP-bd"/>
</dbReference>
<dbReference type="EMBL" id="DVMJ01000062">
    <property type="protein sequence ID" value="HIU13895.1"/>
    <property type="molecule type" value="Genomic_DNA"/>
</dbReference>
<evidence type="ECO:0000256" key="3">
    <source>
        <dbReference type="ARBA" id="ARBA00022840"/>
    </source>
</evidence>
<dbReference type="Gene3D" id="3.40.50.300">
    <property type="entry name" value="P-loop containing nucleotide triphosphate hydrolases"/>
    <property type="match status" value="1"/>
</dbReference>
<dbReference type="GO" id="GO:0005524">
    <property type="term" value="F:ATP binding"/>
    <property type="evidence" value="ECO:0007669"/>
    <property type="project" value="UniProtKB-KW"/>
</dbReference>
<accession>A0A9D1HNG6</accession>
<dbReference type="SUPFAM" id="SSF52540">
    <property type="entry name" value="P-loop containing nucleoside triphosphate hydrolases"/>
    <property type="match status" value="1"/>
</dbReference>
<keyword evidence="2" id="KW-0547">Nucleotide-binding</keyword>
<gene>
    <name evidence="5" type="ORF">IAD15_07500</name>
</gene>
<protein>
    <submittedName>
        <fullName evidence="5">ABC transporter ATP-binding protein</fullName>
    </submittedName>
</protein>
<reference evidence="5" key="2">
    <citation type="journal article" date="2021" name="PeerJ">
        <title>Extensive microbial diversity within the chicken gut microbiome revealed by metagenomics and culture.</title>
        <authorList>
            <person name="Gilroy R."/>
            <person name="Ravi A."/>
            <person name="Getino M."/>
            <person name="Pursley I."/>
            <person name="Horton D.L."/>
            <person name="Alikhan N.F."/>
            <person name="Baker D."/>
            <person name="Gharbi K."/>
            <person name="Hall N."/>
            <person name="Watson M."/>
            <person name="Adriaenssens E.M."/>
            <person name="Foster-Nyarko E."/>
            <person name="Jarju S."/>
            <person name="Secka A."/>
            <person name="Antonio M."/>
            <person name="Oren A."/>
            <person name="Chaudhuri R.R."/>
            <person name="La Ragione R."/>
            <person name="Hildebrand F."/>
            <person name="Pallen M.J."/>
        </authorList>
    </citation>
    <scope>NUCLEOTIDE SEQUENCE</scope>
    <source>
        <strain evidence="5">CHK195-11698</strain>
    </source>
</reference>
<evidence type="ECO:0000256" key="1">
    <source>
        <dbReference type="ARBA" id="ARBA00022448"/>
    </source>
</evidence>
<evidence type="ECO:0000313" key="6">
    <source>
        <dbReference type="Proteomes" id="UP000824175"/>
    </source>
</evidence>
<dbReference type="PROSITE" id="PS50893">
    <property type="entry name" value="ABC_TRANSPORTER_2"/>
    <property type="match status" value="1"/>
</dbReference>
<evidence type="ECO:0000256" key="2">
    <source>
        <dbReference type="ARBA" id="ARBA00022741"/>
    </source>
</evidence>
<dbReference type="PANTHER" id="PTHR42939">
    <property type="entry name" value="ABC TRANSPORTER ATP-BINDING PROTEIN ALBC-RELATED"/>
    <property type="match status" value="1"/>
</dbReference>
<feature type="domain" description="ABC transporter" evidence="4">
    <location>
        <begin position="3"/>
        <end position="227"/>
    </location>
</feature>
<evidence type="ECO:0000313" key="5">
    <source>
        <dbReference type="EMBL" id="HIU13895.1"/>
    </source>
</evidence>
<dbReference type="PANTHER" id="PTHR42939:SF3">
    <property type="entry name" value="ABC TRANSPORTER ATP-BINDING COMPONENT"/>
    <property type="match status" value="1"/>
</dbReference>
<dbReference type="InterPro" id="IPR003593">
    <property type="entry name" value="AAA+_ATPase"/>
</dbReference>